<evidence type="ECO:0008006" key="5">
    <source>
        <dbReference type="Google" id="ProtNLM"/>
    </source>
</evidence>
<evidence type="ECO:0000313" key="3">
    <source>
        <dbReference type="EMBL" id="MBD2844295.1"/>
    </source>
</evidence>
<dbReference type="EMBL" id="JACXIZ010000010">
    <property type="protein sequence ID" value="MBD2844295.1"/>
    <property type="molecule type" value="Genomic_DNA"/>
</dbReference>
<keyword evidence="1" id="KW-0472">Membrane</keyword>
<keyword evidence="1" id="KW-1133">Transmembrane helix</keyword>
<proteinExistence type="predicted"/>
<dbReference type="Proteomes" id="UP000621560">
    <property type="component" value="Unassembled WGS sequence"/>
</dbReference>
<evidence type="ECO:0000256" key="1">
    <source>
        <dbReference type="SAM" id="Phobius"/>
    </source>
</evidence>
<keyword evidence="4" id="KW-1185">Reference proteome</keyword>
<gene>
    <name evidence="3" type="ORF">IDH44_03765</name>
</gene>
<evidence type="ECO:0000256" key="2">
    <source>
        <dbReference type="SAM" id="SignalP"/>
    </source>
</evidence>
<evidence type="ECO:0000313" key="4">
    <source>
        <dbReference type="Proteomes" id="UP000621560"/>
    </source>
</evidence>
<feature type="chain" id="PRO_5037872933" description="Tissue inhibitor of metalloproteinase" evidence="2">
    <location>
        <begin position="31"/>
        <end position="172"/>
    </location>
</feature>
<reference evidence="3" key="1">
    <citation type="submission" date="2020-09" db="EMBL/GenBank/DDBJ databases">
        <title>A novel bacterium of genus Paenibacillus, isolated from South China Sea.</title>
        <authorList>
            <person name="Huang H."/>
            <person name="Mo K."/>
            <person name="Hu Y."/>
        </authorList>
    </citation>
    <scope>NUCLEOTIDE SEQUENCE</scope>
    <source>
        <strain evidence="3">IB182496</strain>
    </source>
</reference>
<keyword evidence="1" id="KW-0812">Transmembrane</keyword>
<keyword evidence="2" id="KW-0732">Signal</keyword>
<dbReference type="RefSeq" id="WP_190914846.1">
    <property type="nucleotide sequence ID" value="NZ_JACXIZ010000010.1"/>
</dbReference>
<accession>A0A927BR92</accession>
<organism evidence="3 4">
    <name type="scientific">Paenibacillus sabuli</name>
    <dbReference type="NCBI Taxonomy" id="2772509"/>
    <lineage>
        <taxon>Bacteria</taxon>
        <taxon>Bacillati</taxon>
        <taxon>Bacillota</taxon>
        <taxon>Bacilli</taxon>
        <taxon>Bacillales</taxon>
        <taxon>Paenibacillaceae</taxon>
        <taxon>Paenibacillus</taxon>
    </lineage>
</organism>
<name>A0A927BR92_9BACL</name>
<comment type="caution">
    <text evidence="3">The sequence shown here is derived from an EMBL/GenBank/DDBJ whole genome shotgun (WGS) entry which is preliminary data.</text>
</comment>
<protein>
    <recommendedName>
        <fullName evidence="5">Tissue inhibitor of metalloproteinase</fullName>
    </recommendedName>
</protein>
<dbReference type="AlphaFoldDB" id="A0A927BR92"/>
<feature type="transmembrane region" description="Helical" evidence="1">
    <location>
        <begin position="137"/>
        <end position="162"/>
    </location>
</feature>
<feature type="signal peptide" evidence="2">
    <location>
        <begin position="1"/>
        <end position="30"/>
    </location>
</feature>
<sequence length="172" mass="18064">MTSKIVKRSAMALIVTLLLAGAAAAPTAYALDCAPPPAPERELGYAELVFKGTVTKQDADRVHFDVARLWKGTAGRVVTLSASDWVMFDTGGEYLVFASNMDGRTEPLLCGNTGLASLEAEQALGEPIPLSTAPERAAGIGIVVGAVLVLGVVLVAAVLVVLRYRRVARRSD</sequence>